<dbReference type="Proteomes" id="UP001165121">
    <property type="component" value="Unassembled WGS sequence"/>
</dbReference>
<feature type="region of interest" description="Disordered" evidence="1">
    <location>
        <begin position="192"/>
        <end position="243"/>
    </location>
</feature>
<reference evidence="2" key="1">
    <citation type="submission" date="2023-04" db="EMBL/GenBank/DDBJ databases">
        <title>Phytophthora fragariaefolia NBRC 109709.</title>
        <authorList>
            <person name="Ichikawa N."/>
            <person name="Sato H."/>
            <person name="Tonouchi N."/>
        </authorList>
    </citation>
    <scope>NUCLEOTIDE SEQUENCE</scope>
    <source>
        <strain evidence="2">NBRC 109709</strain>
    </source>
</reference>
<keyword evidence="3" id="KW-1185">Reference proteome</keyword>
<sequence length="243" mass="27408">MLPTARREYKKDKATATKSESDVAVIVMDVSQSLTIPSVTSTPSHWYFCLPLAVNVFGIFYENESTQNNYLYDEFSSGKGSDQINSMLCFKSYKPLVTKLYRLLLGVQQYQIFTMECSSPGVVQCKKGPDDEPVKQDLRRLVDGDKVGRMLTHFLENLSHPPQYCDDAPFTQQNKIRKYVPDEFQEDAIYAAPRVSEEEDANGAKQPRREHRAAMAKAAEQNSDRRAASANEADEASKTMKPA</sequence>
<comment type="caution">
    <text evidence="2">The sequence shown here is derived from an EMBL/GenBank/DDBJ whole genome shotgun (WGS) entry which is preliminary data.</text>
</comment>
<dbReference type="AlphaFoldDB" id="A0A9W6U3U4"/>
<accession>A0A9W6U3U4</accession>
<proteinExistence type="predicted"/>
<dbReference type="OrthoDB" id="111404at2759"/>
<dbReference type="PANTHER" id="PTHR34415:SF1">
    <property type="entry name" value="INTEGRASE CATALYTIC DOMAIN-CONTAINING PROTEIN"/>
    <property type="match status" value="1"/>
</dbReference>
<gene>
    <name evidence="2" type="ORF">Pfra01_000582700</name>
</gene>
<evidence type="ECO:0000313" key="2">
    <source>
        <dbReference type="EMBL" id="GMF28310.1"/>
    </source>
</evidence>
<dbReference type="PANTHER" id="PTHR34415">
    <property type="entry name" value="INTEGRASE CATALYTIC DOMAIN-CONTAINING PROTEIN"/>
    <property type="match status" value="1"/>
</dbReference>
<protein>
    <submittedName>
        <fullName evidence="2">Unnamed protein product</fullName>
    </submittedName>
</protein>
<evidence type="ECO:0000256" key="1">
    <source>
        <dbReference type="SAM" id="MobiDB-lite"/>
    </source>
</evidence>
<dbReference type="EMBL" id="BSXT01000473">
    <property type="protein sequence ID" value="GMF28310.1"/>
    <property type="molecule type" value="Genomic_DNA"/>
</dbReference>
<evidence type="ECO:0000313" key="3">
    <source>
        <dbReference type="Proteomes" id="UP001165121"/>
    </source>
</evidence>
<organism evidence="2 3">
    <name type="scientific">Phytophthora fragariaefolia</name>
    <dbReference type="NCBI Taxonomy" id="1490495"/>
    <lineage>
        <taxon>Eukaryota</taxon>
        <taxon>Sar</taxon>
        <taxon>Stramenopiles</taxon>
        <taxon>Oomycota</taxon>
        <taxon>Peronosporomycetes</taxon>
        <taxon>Peronosporales</taxon>
        <taxon>Peronosporaceae</taxon>
        <taxon>Phytophthora</taxon>
    </lineage>
</organism>
<name>A0A9W6U3U4_9STRA</name>